<evidence type="ECO:0000256" key="2">
    <source>
        <dbReference type="ARBA" id="ARBA00005300"/>
    </source>
</evidence>
<dbReference type="AlphaFoldDB" id="A0A2S9ZW15"/>
<dbReference type="Gene3D" id="3.30.420.10">
    <property type="entry name" value="Ribonuclease H-like superfamily/Ribonuclease H"/>
    <property type="match status" value="1"/>
</dbReference>
<name>A0A2S9ZW15_RHOTO</name>
<feature type="compositionally biased region" description="Basic and acidic residues" evidence="8">
    <location>
        <begin position="612"/>
        <end position="633"/>
    </location>
</feature>
<dbReference type="SUPFAM" id="SSF53098">
    <property type="entry name" value="Ribonuclease H-like"/>
    <property type="match status" value="1"/>
</dbReference>
<keyword evidence="7" id="KW-0378">Hydrolase</keyword>
<keyword evidence="4" id="KW-0540">Nuclease</keyword>
<comment type="similarity">
    <text evidence="2">Belongs to the RNase H family.</text>
</comment>
<feature type="compositionally biased region" description="Basic and acidic residues" evidence="8">
    <location>
        <begin position="97"/>
        <end position="110"/>
    </location>
</feature>
<evidence type="ECO:0000256" key="7">
    <source>
        <dbReference type="ARBA" id="ARBA00022801"/>
    </source>
</evidence>
<evidence type="ECO:0000259" key="10">
    <source>
        <dbReference type="PROSITE" id="PS50879"/>
    </source>
</evidence>
<keyword evidence="9" id="KW-0472">Membrane</keyword>
<evidence type="ECO:0000256" key="6">
    <source>
        <dbReference type="ARBA" id="ARBA00022759"/>
    </source>
</evidence>
<dbReference type="InterPro" id="IPR050092">
    <property type="entry name" value="RNase_H"/>
</dbReference>
<organism evidence="11 12">
    <name type="scientific">Rhodotorula toruloides</name>
    <name type="common">Yeast</name>
    <name type="synonym">Rhodosporidium toruloides</name>
    <dbReference type="NCBI Taxonomy" id="5286"/>
    <lineage>
        <taxon>Eukaryota</taxon>
        <taxon>Fungi</taxon>
        <taxon>Dikarya</taxon>
        <taxon>Basidiomycota</taxon>
        <taxon>Pucciniomycotina</taxon>
        <taxon>Microbotryomycetes</taxon>
        <taxon>Sporidiobolales</taxon>
        <taxon>Sporidiobolaceae</taxon>
        <taxon>Rhodotorula</taxon>
    </lineage>
</organism>
<evidence type="ECO:0000313" key="12">
    <source>
        <dbReference type="Proteomes" id="UP000239560"/>
    </source>
</evidence>
<dbReference type="GO" id="GO:0046872">
    <property type="term" value="F:metal ion binding"/>
    <property type="evidence" value="ECO:0007669"/>
    <property type="project" value="UniProtKB-KW"/>
</dbReference>
<keyword evidence="9" id="KW-1133">Transmembrane helix</keyword>
<evidence type="ECO:0000256" key="8">
    <source>
        <dbReference type="SAM" id="MobiDB-lite"/>
    </source>
</evidence>
<dbReference type="InterPro" id="IPR012337">
    <property type="entry name" value="RNaseH-like_sf"/>
</dbReference>
<comment type="catalytic activity">
    <reaction evidence="1">
        <text>Endonucleolytic cleavage to 5'-phosphomonoester.</text>
        <dbReference type="EC" id="3.1.26.4"/>
    </reaction>
</comment>
<evidence type="ECO:0000256" key="9">
    <source>
        <dbReference type="SAM" id="Phobius"/>
    </source>
</evidence>
<evidence type="ECO:0000256" key="5">
    <source>
        <dbReference type="ARBA" id="ARBA00022723"/>
    </source>
</evidence>
<dbReference type="GO" id="GO:0004523">
    <property type="term" value="F:RNA-DNA hybrid ribonuclease activity"/>
    <property type="evidence" value="ECO:0007669"/>
    <property type="project" value="UniProtKB-EC"/>
</dbReference>
<evidence type="ECO:0000256" key="4">
    <source>
        <dbReference type="ARBA" id="ARBA00022722"/>
    </source>
</evidence>
<protein>
    <recommendedName>
        <fullName evidence="3">ribonuclease H</fullName>
        <ecNumber evidence="3">3.1.26.4</ecNumber>
    </recommendedName>
</protein>
<keyword evidence="6" id="KW-0255">Endonuclease</keyword>
<keyword evidence="9" id="KW-0812">Transmembrane</keyword>
<keyword evidence="5" id="KW-0479">Metal-binding</keyword>
<dbReference type="InterPro" id="IPR036397">
    <property type="entry name" value="RNaseH_sf"/>
</dbReference>
<dbReference type="OrthoDB" id="2529282at2759"/>
<evidence type="ECO:0000256" key="1">
    <source>
        <dbReference type="ARBA" id="ARBA00000077"/>
    </source>
</evidence>
<dbReference type="EC" id="3.1.26.4" evidence="3"/>
<feature type="region of interest" description="Disordered" evidence="8">
    <location>
        <begin position="93"/>
        <end position="117"/>
    </location>
</feature>
<feature type="region of interest" description="Disordered" evidence="8">
    <location>
        <begin position="608"/>
        <end position="698"/>
    </location>
</feature>
<accession>A0A2S9ZW15</accession>
<dbReference type="PANTHER" id="PTHR10642">
    <property type="entry name" value="RIBONUCLEASE H1"/>
    <property type="match status" value="1"/>
</dbReference>
<reference evidence="11 12" key="1">
    <citation type="journal article" date="2018" name="Elife">
        <title>Functional genomics of lipid metabolism in the oleaginous yeast Rhodosporidium toruloides.</title>
        <authorList>
            <person name="Coradetti S.T."/>
            <person name="Pinel D."/>
            <person name="Geiselman G."/>
            <person name="Ito M."/>
            <person name="Mondo S."/>
            <person name="Reilly M.C."/>
            <person name="Cheng Y.F."/>
            <person name="Bauer S."/>
            <person name="Grigoriev I."/>
            <person name="Gladden J.M."/>
            <person name="Simmons B.A."/>
            <person name="Brem R."/>
            <person name="Arkin A.P."/>
            <person name="Skerker J.M."/>
        </authorList>
    </citation>
    <scope>NUCLEOTIDE SEQUENCE [LARGE SCALE GENOMIC DNA]</scope>
    <source>
        <strain evidence="11 12">NBRC 0880</strain>
    </source>
</reference>
<dbReference type="Proteomes" id="UP000239560">
    <property type="component" value="Unassembled WGS sequence"/>
</dbReference>
<proteinExistence type="inferred from homology"/>
<feature type="transmembrane region" description="Helical" evidence="9">
    <location>
        <begin position="160"/>
        <end position="185"/>
    </location>
</feature>
<dbReference type="PROSITE" id="PS50879">
    <property type="entry name" value="RNASE_H_1"/>
    <property type="match status" value="1"/>
</dbReference>
<comment type="caution">
    <text evidence="11">The sequence shown here is derived from an EMBL/GenBank/DDBJ whole genome shotgun (WGS) entry which is preliminary data.</text>
</comment>
<evidence type="ECO:0000256" key="3">
    <source>
        <dbReference type="ARBA" id="ARBA00012180"/>
    </source>
</evidence>
<dbReference type="EMBL" id="LCTV02000017">
    <property type="protein sequence ID" value="PRQ69934.1"/>
    <property type="molecule type" value="Genomic_DNA"/>
</dbReference>
<feature type="region of interest" description="Disordered" evidence="8">
    <location>
        <begin position="851"/>
        <end position="884"/>
    </location>
</feature>
<gene>
    <name evidence="11" type="ORF">AAT19DRAFT_11587</name>
</gene>
<dbReference type="GO" id="GO:0003676">
    <property type="term" value="F:nucleic acid binding"/>
    <property type="evidence" value="ECO:0007669"/>
    <property type="project" value="InterPro"/>
</dbReference>
<dbReference type="PANTHER" id="PTHR10642:SF26">
    <property type="entry name" value="RIBONUCLEASE H1"/>
    <property type="match status" value="1"/>
</dbReference>
<dbReference type="GO" id="GO:0043137">
    <property type="term" value="P:DNA replication, removal of RNA primer"/>
    <property type="evidence" value="ECO:0007669"/>
    <property type="project" value="TreeGrafter"/>
</dbReference>
<evidence type="ECO:0000313" key="11">
    <source>
        <dbReference type="EMBL" id="PRQ69934.1"/>
    </source>
</evidence>
<feature type="domain" description="RNase H type-1" evidence="10">
    <location>
        <begin position="464"/>
        <end position="619"/>
    </location>
</feature>
<dbReference type="CDD" id="cd09276">
    <property type="entry name" value="Rnase_HI_RT_non_LTR"/>
    <property type="match status" value="1"/>
</dbReference>
<sequence length="1075" mass="114692">MVASVFVGSKADEWESDHDSSFGTSLFIALTASSNVFPHDRTFTLTIHPKLHVKVVSHESRRGAFVHERSLRNERIQAQAELGRPRALRFATTASSAERRRLPPKCDRGSKPYVSARSGQGNVVVGSVGTDPPQPFLPPPPSAFSLVVAVTSANRLIARAFVVLAIFVVAIAFFVIAVFVIVAVAGSKSAQRSEDKIKGFAAVLLVVGVMGNGVGREEVSEVVVDEGAYRFLRRLVGSIFGTGAATRLALDSTFPFTPFVSSRSPFAAAVVRVDASFPFLNLSTFLHFSSAPPSPFASFLSFVSSVLVDGNASSVSSAHDTSASLAVDLKSIIGMGRYWAGRSASGVGTCDQIPLVVSDLRKEGTGGSWRRAASVGEIGDLATSSVEGAWSEGEYARRCPTHAPHRSPLDLALTNPLLPANLVDEIIHPDPIPPWSPDPAPTVELARGKEIATHEHKMTVRNLPLGSLLVYTDGSMGESGLLGAGVAARLWDSGKVLLAEKEEVDVGLWQRERKGMGQRQTVYTGELEGLRRALSSLLVTQIADRPLIALISLDNTSALAPSTDPTPSSGQYLRLAIRQAFEELARIRKDVLVSLSWSPGHVGIEGNEAADVEAKEAVREEEESAKAREERRERKAHLKGRKVFTPAMAELSSGSESEASDWEESKRGGRSTRHPAKSGSLSQLARTGSRKDSDDEGFPATTSALWTAHKRASRARWDAEWASSSLPRPLANVVKVASSAHNYYAGLTCRQATLLCRLRTDASALNYHHARFDSSRSDLCSCGEVESREHFLISCLLYEQARHSFYKHIRLRQTPTIALLLGNIDFRAPLLDFIAATGRFARLTDVAKGEQQSAISSRAEPKSSPGKRSMENLDSSGGRTGSKGFEGVEDVVVVVIGALHPFPTGEGEVASELPPDLASFAPAGSSFVFFSSLVTRFFGSGPPAGSFCMLFPPINAVRAPPALVDAVSPPFSSATTMYDPKNAPALLDGSARMLLTAPASPTLLSIASIISSSDSAVLGTPCTTSPNRARGVAGARPAAAAVERRKAAAGAVGRCRSTSPFAVWRAGMEMGAPRV</sequence>
<dbReference type="InterPro" id="IPR002156">
    <property type="entry name" value="RNaseH_domain"/>
</dbReference>